<organism evidence="2 3">
    <name type="scientific">Tetrapyrgos nigripes</name>
    <dbReference type="NCBI Taxonomy" id="182062"/>
    <lineage>
        <taxon>Eukaryota</taxon>
        <taxon>Fungi</taxon>
        <taxon>Dikarya</taxon>
        <taxon>Basidiomycota</taxon>
        <taxon>Agaricomycotina</taxon>
        <taxon>Agaricomycetes</taxon>
        <taxon>Agaricomycetidae</taxon>
        <taxon>Agaricales</taxon>
        <taxon>Marasmiineae</taxon>
        <taxon>Marasmiaceae</taxon>
        <taxon>Tetrapyrgos</taxon>
    </lineage>
</organism>
<reference evidence="2 3" key="1">
    <citation type="journal article" date="2020" name="ISME J.">
        <title>Uncovering the hidden diversity of litter-decomposition mechanisms in mushroom-forming fungi.</title>
        <authorList>
            <person name="Floudas D."/>
            <person name="Bentzer J."/>
            <person name="Ahren D."/>
            <person name="Johansson T."/>
            <person name="Persson P."/>
            <person name="Tunlid A."/>
        </authorList>
    </citation>
    <scope>NUCLEOTIDE SEQUENCE [LARGE SCALE GENOMIC DNA]</scope>
    <source>
        <strain evidence="2 3">CBS 291.85</strain>
    </source>
</reference>
<evidence type="ECO:0000256" key="1">
    <source>
        <dbReference type="SAM" id="Coils"/>
    </source>
</evidence>
<proteinExistence type="predicted"/>
<dbReference type="EMBL" id="JAACJM010000273">
    <property type="protein sequence ID" value="KAF5334038.1"/>
    <property type="molecule type" value="Genomic_DNA"/>
</dbReference>
<evidence type="ECO:0000313" key="2">
    <source>
        <dbReference type="EMBL" id="KAF5334038.1"/>
    </source>
</evidence>
<name>A0A8H5C302_9AGAR</name>
<comment type="caution">
    <text evidence="2">The sequence shown here is derived from an EMBL/GenBank/DDBJ whole genome shotgun (WGS) entry which is preliminary data.</text>
</comment>
<protein>
    <recommendedName>
        <fullName evidence="4">F-box domain-containing protein</fullName>
    </recommendedName>
</protein>
<sequence length="153" mass="17814">MTLGQSARVNEMLRTFPVPAFQFSEISQYQRDAEKDMRDYSLEISQLRSRLMYLQEKQDLLKKHIERLRSLSAPIRLLPVELLSHIFVVVCEDDPILFSTGVSDWKTWHLPFTLASVCSGWRQIAINTSQLWSNLGLEYARRAGMNVRQAKVR</sequence>
<evidence type="ECO:0008006" key="4">
    <source>
        <dbReference type="Google" id="ProtNLM"/>
    </source>
</evidence>
<keyword evidence="3" id="KW-1185">Reference proteome</keyword>
<dbReference type="OrthoDB" id="3266451at2759"/>
<dbReference type="AlphaFoldDB" id="A0A8H5C302"/>
<keyword evidence="1" id="KW-0175">Coiled coil</keyword>
<feature type="coiled-coil region" evidence="1">
    <location>
        <begin position="30"/>
        <end position="57"/>
    </location>
</feature>
<accession>A0A8H5C302</accession>
<dbReference type="Proteomes" id="UP000559256">
    <property type="component" value="Unassembled WGS sequence"/>
</dbReference>
<evidence type="ECO:0000313" key="3">
    <source>
        <dbReference type="Proteomes" id="UP000559256"/>
    </source>
</evidence>
<gene>
    <name evidence="2" type="ORF">D9758_017412</name>
</gene>